<dbReference type="GO" id="GO:0015658">
    <property type="term" value="F:branched-chain amino acid transmembrane transporter activity"/>
    <property type="evidence" value="ECO:0007669"/>
    <property type="project" value="InterPro"/>
</dbReference>
<evidence type="ECO:0000256" key="2">
    <source>
        <dbReference type="ARBA" id="ARBA00022475"/>
    </source>
</evidence>
<evidence type="ECO:0000256" key="1">
    <source>
        <dbReference type="ARBA" id="ARBA00004651"/>
    </source>
</evidence>
<keyword evidence="8" id="KW-1185">Reference proteome</keyword>
<dbReference type="Pfam" id="PF02653">
    <property type="entry name" value="BPD_transp_2"/>
    <property type="match status" value="1"/>
</dbReference>
<evidence type="ECO:0000256" key="3">
    <source>
        <dbReference type="ARBA" id="ARBA00022692"/>
    </source>
</evidence>
<evidence type="ECO:0000313" key="7">
    <source>
        <dbReference type="EMBL" id="KZD25308.1"/>
    </source>
</evidence>
<evidence type="ECO:0000256" key="5">
    <source>
        <dbReference type="ARBA" id="ARBA00023136"/>
    </source>
</evidence>
<dbReference type="CDD" id="cd06581">
    <property type="entry name" value="TM_PBP1_LivM_like"/>
    <property type="match status" value="1"/>
</dbReference>
<evidence type="ECO:0000313" key="8">
    <source>
        <dbReference type="Proteomes" id="UP000076574"/>
    </source>
</evidence>
<dbReference type="EMBL" id="LVYV01000001">
    <property type="protein sequence ID" value="KZD25308.1"/>
    <property type="molecule type" value="Genomic_DNA"/>
</dbReference>
<dbReference type="OrthoDB" id="9804361at2"/>
<name>A0A161RPG6_9BRAD</name>
<feature type="transmembrane region" description="Helical" evidence="6">
    <location>
        <begin position="97"/>
        <end position="116"/>
    </location>
</feature>
<feature type="transmembrane region" description="Helical" evidence="6">
    <location>
        <begin position="253"/>
        <end position="277"/>
    </location>
</feature>
<sequence length="320" mass="33561">MTQPVSKTSVLAGMTSRALVIAALVVIVAACLPMVLSSYQVGLATEVLIFGVLAMSIDILAGFAGRTSLGHGAIFGVSTYVVVYATGQAGLSPWAGFALGVLAATAVASVFALLAVRTSGVYFPLLTLALGMIVWGVCLRWTQVTGGENGMRADVRPAALMSHSAFYWAVLAGAVVVSFAMWRFVRSPFGLTLRGIRDSESRMRSLGYNVPLHLFIGFTVSGIFAGIAGGLYAMFNNFVSPSTVALAQSVEGVLMMIAGGVGTLFGAFVGAAAIIVLENIVSSYTERWLMVLGITFVLIMIFAPEGIIGKLRAITSRKVR</sequence>
<dbReference type="InterPro" id="IPR043428">
    <property type="entry name" value="LivM-like"/>
</dbReference>
<keyword evidence="4 6" id="KW-1133">Transmembrane helix</keyword>
<dbReference type="PROSITE" id="PS51257">
    <property type="entry name" value="PROKAR_LIPOPROTEIN"/>
    <property type="match status" value="1"/>
</dbReference>
<dbReference type="PANTHER" id="PTHR30482">
    <property type="entry name" value="HIGH-AFFINITY BRANCHED-CHAIN AMINO ACID TRANSPORT SYSTEM PERMEASE"/>
    <property type="match status" value="1"/>
</dbReference>
<evidence type="ECO:0008006" key="9">
    <source>
        <dbReference type="Google" id="ProtNLM"/>
    </source>
</evidence>
<feature type="transmembrane region" description="Helical" evidence="6">
    <location>
        <begin position="72"/>
        <end position="91"/>
    </location>
</feature>
<dbReference type="GO" id="GO:0005886">
    <property type="term" value="C:plasma membrane"/>
    <property type="evidence" value="ECO:0007669"/>
    <property type="project" value="UniProtKB-SubCell"/>
</dbReference>
<feature type="transmembrane region" description="Helical" evidence="6">
    <location>
        <begin position="206"/>
        <end position="233"/>
    </location>
</feature>
<dbReference type="Proteomes" id="UP000076574">
    <property type="component" value="Unassembled WGS sequence"/>
</dbReference>
<comment type="subcellular location">
    <subcellularLocation>
        <location evidence="1">Cell membrane</location>
        <topology evidence="1">Multi-pass membrane protein</topology>
    </subcellularLocation>
</comment>
<comment type="caution">
    <text evidence="7">The sequence shown here is derived from an EMBL/GenBank/DDBJ whole genome shotgun (WGS) entry which is preliminary data.</text>
</comment>
<accession>A0A161RPG6</accession>
<keyword evidence="3 6" id="KW-0812">Transmembrane</keyword>
<keyword evidence="5 6" id="KW-0472">Membrane</keyword>
<gene>
    <name evidence="7" type="ORF">A4A58_02340</name>
</gene>
<feature type="transmembrane region" description="Helical" evidence="6">
    <location>
        <begin position="47"/>
        <end position="65"/>
    </location>
</feature>
<dbReference type="STRING" id="943830.A4A58_02340"/>
<dbReference type="RefSeq" id="WP_068729438.1">
    <property type="nucleotide sequence ID" value="NZ_LVYV01000001.1"/>
</dbReference>
<dbReference type="AlphaFoldDB" id="A0A161RPG6"/>
<evidence type="ECO:0000256" key="6">
    <source>
        <dbReference type="SAM" id="Phobius"/>
    </source>
</evidence>
<dbReference type="InterPro" id="IPR001851">
    <property type="entry name" value="ABC_transp_permease"/>
</dbReference>
<evidence type="ECO:0000256" key="4">
    <source>
        <dbReference type="ARBA" id="ARBA00022989"/>
    </source>
</evidence>
<organism evidence="7 8">
    <name type="scientific">Tardiphaga robiniae</name>
    <dbReference type="NCBI Taxonomy" id="943830"/>
    <lineage>
        <taxon>Bacteria</taxon>
        <taxon>Pseudomonadati</taxon>
        <taxon>Pseudomonadota</taxon>
        <taxon>Alphaproteobacteria</taxon>
        <taxon>Hyphomicrobiales</taxon>
        <taxon>Nitrobacteraceae</taxon>
        <taxon>Tardiphaga</taxon>
    </lineage>
</organism>
<feature type="transmembrane region" description="Helical" evidence="6">
    <location>
        <begin position="165"/>
        <end position="185"/>
    </location>
</feature>
<feature type="transmembrane region" description="Helical" evidence="6">
    <location>
        <begin position="289"/>
        <end position="308"/>
    </location>
</feature>
<proteinExistence type="predicted"/>
<feature type="transmembrane region" description="Helical" evidence="6">
    <location>
        <begin position="123"/>
        <end position="142"/>
    </location>
</feature>
<keyword evidence="2" id="KW-1003">Cell membrane</keyword>
<dbReference type="PANTHER" id="PTHR30482:SF17">
    <property type="entry name" value="ABC TRANSPORTER ATP-BINDING PROTEIN"/>
    <property type="match status" value="1"/>
</dbReference>
<protein>
    <recommendedName>
        <fullName evidence="9">Branched-chain amino acid ABC transporter permease</fullName>
    </recommendedName>
</protein>
<reference evidence="7 8" key="1">
    <citation type="submission" date="2016-03" db="EMBL/GenBank/DDBJ databases">
        <title>Microsymbionts genomes from the relict species Vavilovia formosa (Stev.) Fed.</title>
        <authorList>
            <person name="Kopat V."/>
            <person name="Chirak E."/>
            <person name="Kimeklis A."/>
            <person name="Andronov E."/>
        </authorList>
    </citation>
    <scope>NUCLEOTIDE SEQUENCE [LARGE SCALE GENOMIC DNA]</scope>
    <source>
        <strain evidence="7 8">Vaf07</strain>
    </source>
</reference>